<gene>
    <name evidence="9" type="ORF">GCM10009717_01090</name>
</gene>
<evidence type="ECO:0000256" key="1">
    <source>
        <dbReference type="ARBA" id="ARBA00004651"/>
    </source>
</evidence>
<dbReference type="PANTHER" id="PTHR30193">
    <property type="entry name" value="ABC TRANSPORTER PERMEASE PROTEIN"/>
    <property type="match status" value="1"/>
</dbReference>
<dbReference type="PROSITE" id="PS50928">
    <property type="entry name" value="ABC_TM1"/>
    <property type="match status" value="1"/>
</dbReference>
<evidence type="ECO:0000256" key="2">
    <source>
        <dbReference type="ARBA" id="ARBA00022448"/>
    </source>
</evidence>
<dbReference type="InterPro" id="IPR051393">
    <property type="entry name" value="ABC_transporter_permease"/>
</dbReference>
<dbReference type="Pfam" id="PF00528">
    <property type="entry name" value="BPD_transp_1"/>
    <property type="match status" value="1"/>
</dbReference>
<feature type="transmembrane region" description="Helical" evidence="7">
    <location>
        <begin position="157"/>
        <end position="176"/>
    </location>
</feature>
<feature type="transmembrane region" description="Helical" evidence="7">
    <location>
        <begin position="124"/>
        <end position="145"/>
    </location>
</feature>
<evidence type="ECO:0000256" key="6">
    <source>
        <dbReference type="ARBA" id="ARBA00023136"/>
    </source>
</evidence>
<keyword evidence="10" id="KW-1185">Reference proteome</keyword>
<feature type="domain" description="ABC transmembrane type-1" evidence="8">
    <location>
        <begin position="1"/>
        <end position="175"/>
    </location>
</feature>
<dbReference type="Proteomes" id="UP001499954">
    <property type="component" value="Unassembled WGS sequence"/>
</dbReference>
<protein>
    <recommendedName>
        <fullName evidence="8">ABC transmembrane type-1 domain-containing protein</fullName>
    </recommendedName>
</protein>
<reference evidence="9 10" key="1">
    <citation type="journal article" date="2019" name="Int. J. Syst. Evol. Microbiol.">
        <title>The Global Catalogue of Microorganisms (GCM) 10K type strain sequencing project: providing services to taxonomists for standard genome sequencing and annotation.</title>
        <authorList>
            <consortium name="The Broad Institute Genomics Platform"/>
            <consortium name="The Broad Institute Genome Sequencing Center for Infectious Disease"/>
            <person name="Wu L."/>
            <person name="Ma J."/>
        </authorList>
    </citation>
    <scope>NUCLEOTIDE SEQUENCE [LARGE SCALE GENOMIC DNA]</scope>
    <source>
        <strain evidence="9 10">JCM 13584</strain>
    </source>
</reference>
<evidence type="ECO:0000256" key="4">
    <source>
        <dbReference type="ARBA" id="ARBA00022692"/>
    </source>
</evidence>
<feature type="transmembrane region" description="Helical" evidence="7">
    <location>
        <begin position="48"/>
        <end position="69"/>
    </location>
</feature>
<evidence type="ECO:0000256" key="3">
    <source>
        <dbReference type="ARBA" id="ARBA00022475"/>
    </source>
</evidence>
<evidence type="ECO:0000259" key="8">
    <source>
        <dbReference type="PROSITE" id="PS50928"/>
    </source>
</evidence>
<dbReference type="InterPro" id="IPR035906">
    <property type="entry name" value="MetI-like_sf"/>
</dbReference>
<keyword evidence="5 7" id="KW-1133">Transmembrane helix</keyword>
<dbReference type="InterPro" id="IPR000515">
    <property type="entry name" value="MetI-like"/>
</dbReference>
<accession>A0ABN2PYL3</accession>
<evidence type="ECO:0000256" key="7">
    <source>
        <dbReference type="RuleBase" id="RU363032"/>
    </source>
</evidence>
<dbReference type="CDD" id="cd06261">
    <property type="entry name" value="TM_PBP2"/>
    <property type="match status" value="1"/>
</dbReference>
<evidence type="ECO:0000256" key="5">
    <source>
        <dbReference type="ARBA" id="ARBA00022989"/>
    </source>
</evidence>
<dbReference type="PANTHER" id="PTHR30193:SF45">
    <property type="entry name" value="ABC TRANSPORTER PERMEASE PROTEIN"/>
    <property type="match status" value="1"/>
</dbReference>
<dbReference type="Gene3D" id="1.10.3720.10">
    <property type="entry name" value="MetI-like"/>
    <property type="match status" value="1"/>
</dbReference>
<evidence type="ECO:0000313" key="9">
    <source>
        <dbReference type="EMBL" id="GAA1938458.1"/>
    </source>
</evidence>
<organism evidence="9 10">
    <name type="scientific">Agromyces allii</name>
    <dbReference type="NCBI Taxonomy" id="393607"/>
    <lineage>
        <taxon>Bacteria</taxon>
        <taxon>Bacillati</taxon>
        <taxon>Actinomycetota</taxon>
        <taxon>Actinomycetes</taxon>
        <taxon>Micrococcales</taxon>
        <taxon>Microbacteriaceae</taxon>
        <taxon>Agromyces</taxon>
    </lineage>
</organism>
<sequence length="185" mass="19971">MVFVWALPPVVNGSIWKFLLGDRGLLNEIARATGLAPDGVGFLFDPQLALWSVALVNAWAVIPFNALIFRAALLSVDEQVLEAAEVDGAGPWQKVRHLLIPHSRPTATVLTVLTIVYAFRSFDFIYVMTAGGPGTASTTIPYLAYVEAFVKLDYGSGAATALIALAIVIVLALVYARDVRRNEAE</sequence>
<dbReference type="EMBL" id="BAAAMK010000001">
    <property type="protein sequence ID" value="GAA1938458.1"/>
    <property type="molecule type" value="Genomic_DNA"/>
</dbReference>
<name>A0ABN2PYL3_9MICO</name>
<keyword evidence="3" id="KW-1003">Cell membrane</keyword>
<comment type="subcellular location">
    <subcellularLocation>
        <location evidence="1 7">Cell membrane</location>
        <topology evidence="1 7">Multi-pass membrane protein</topology>
    </subcellularLocation>
</comment>
<keyword evidence="6 7" id="KW-0472">Membrane</keyword>
<keyword evidence="4 7" id="KW-0812">Transmembrane</keyword>
<comment type="caution">
    <text evidence="9">The sequence shown here is derived from an EMBL/GenBank/DDBJ whole genome shotgun (WGS) entry which is preliminary data.</text>
</comment>
<proteinExistence type="inferred from homology"/>
<dbReference type="SUPFAM" id="SSF161098">
    <property type="entry name" value="MetI-like"/>
    <property type="match status" value="1"/>
</dbReference>
<keyword evidence="2 7" id="KW-0813">Transport</keyword>
<evidence type="ECO:0000313" key="10">
    <source>
        <dbReference type="Proteomes" id="UP001499954"/>
    </source>
</evidence>
<comment type="similarity">
    <text evidence="7">Belongs to the binding-protein-dependent transport system permease family.</text>
</comment>